<evidence type="ECO:0000313" key="3">
    <source>
        <dbReference type="Proteomes" id="UP001321450"/>
    </source>
</evidence>
<dbReference type="AlphaFoldDB" id="A0AAU9BWH1"/>
<feature type="transmembrane region" description="Helical" evidence="1">
    <location>
        <begin position="12"/>
        <end position="31"/>
    </location>
</feature>
<keyword evidence="1" id="KW-1133">Transmembrane helix</keyword>
<keyword evidence="3" id="KW-1185">Reference proteome</keyword>
<sequence>MNRQTGFSLVEMAIVLTAFGLMMGGMLVPLAKQSRFQKEREAKRQLAVITEALYGYALIHETLPGPVGKDTLPWQALGVPETDPWGRPWRYRTAPKTNPCDPGNDIRVRDEKGALAAQVTAVVVSEGRFRYDSGAERENRDGDADFVKAFPRPERFDDVVAWVNPAVLKNRAVLAGLCAKDGAESGQGG</sequence>
<dbReference type="Pfam" id="PF07963">
    <property type="entry name" value="N_methyl"/>
    <property type="match status" value="1"/>
</dbReference>
<reference evidence="3" key="1">
    <citation type="journal article" date="2024" name="Int. J. Syst. Evol. Microbiol.">
        <title>Methylomarinovum tepidoasis sp. nov., a moderately thermophilic methanotroph of the family Methylothermaceae isolated from a deep-sea hydrothermal field.</title>
        <authorList>
            <person name="Hirayama H."/>
            <person name="Takaki Y."/>
            <person name="Abe M."/>
            <person name="Miyazaki M."/>
            <person name="Uematsu K."/>
            <person name="Matsui Y."/>
            <person name="Takai K."/>
        </authorList>
    </citation>
    <scope>NUCLEOTIDE SEQUENCE [LARGE SCALE GENOMIC DNA]</scope>
    <source>
        <strain evidence="3">IN45</strain>
    </source>
</reference>
<protein>
    <recommendedName>
        <fullName evidence="4">Type II secretion system protein</fullName>
    </recommendedName>
</protein>
<proteinExistence type="predicted"/>
<organism evidence="2 3">
    <name type="scientific">Methylomarinovum tepidoasis</name>
    <dbReference type="NCBI Taxonomy" id="2840183"/>
    <lineage>
        <taxon>Bacteria</taxon>
        <taxon>Pseudomonadati</taxon>
        <taxon>Pseudomonadota</taxon>
        <taxon>Gammaproteobacteria</taxon>
        <taxon>Methylococcales</taxon>
        <taxon>Methylothermaceae</taxon>
        <taxon>Methylomarinovum</taxon>
    </lineage>
</organism>
<dbReference type="EMBL" id="AP024718">
    <property type="protein sequence ID" value="BCX87950.1"/>
    <property type="molecule type" value="Genomic_DNA"/>
</dbReference>
<accession>A0AAU9BWH1</accession>
<dbReference type="PROSITE" id="PS00409">
    <property type="entry name" value="PROKAR_NTER_METHYL"/>
    <property type="match status" value="1"/>
</dbReference>
<dbReference type="InterPro" id="IPR012902">
    <property type="entry name" value="N_methyl_site"/>
</dbReference>
<keyword evidence="1" id="KW-0812">Transmembrane</keyword>
<dbReference type="InterPro" id="IPR045584">
    <property type="entry name" value="Pilin-like"/>
</dbReference>
<evidence type="ECO:0000256" key="1">
    <source>
        <dbReference type="SAM" id="Phobius"/>
    </source>
</evidence>
<dbReference type="RefSeq" id="WP_286292966.1">
    <property type="nucleotide sequence ID" value="NZ_AP024718.1"/>
</dbReference>
<dbReference type="SUPFAM" id="SSF54523">
    <property type="entry name" value="Pili subunits"/>
    <property type="match status" value="1"/>
</dbReference>
<name>A0AAU9BWH1_9GAMM</name>
<gene>
    <name evidence="2" type="ORF">MIN45_P0317</name>
</gene>
<keyword evidence="1" id="KW-0472">Membrane</keyword>
<evidence type="ECO:0008006" key="4">
    <source>
        <dbReference type="Google" id="ProtNLM"/>
    </source>
</evidence>
<dbReference type="Proteomes" id="UP001321450">
    <property type="component" value="Chromosome"/>
</dbReference>
<evidence type="ECO:0000313" key="2">
    <source>
        <dbReference type="EMBL" id="BCX87950.1"/>
    </source>
</evidence>
<dbReference type="KEGG" id="meiy:MIN45_P0317"/>
<dbReference type="NCBIfam" id="TIGR02532">
    <property type="entry name" value="IV_pilin_GFxxxE"/>
    <property type="match status" value="1"/>
</dbReference>